<dbReference type="PANTHER" id="PTHR43821:SF1">
    <property type="entry name" value="NAD(P)H NITROREDUCTASE YDJA-RELATED"/>
    <property type="match status" value="1"/>
</dbReference>
<protein>
    <recommendedName>
        <fullName evidence="3">Nitroreductase domain-containing protein</fullName>
    </recommendedName>
</protein>
<proteinExistence type="predicted"/>
<feature type="domain" description="Nitroreductase" evidence="3">
    <location>
        <begin position="121"/>
        <end position="298"/>
    </location>
</feature>
<dbReference type="SUPFAM" id="SSF55469">
    <property type="entry name" value="FMN-dependent nitroreductase-like"/>
    <property type="match status" value="1"/>
</dbReference>
<evidence type="ECO:0000313" key="4">
    <source>
        <dbReference type="EMBL" id="CAD9380028.1"/>
    </source>
</evidence>
<dbReference type="PANTHER" id="PTHR43821">
    <property type="entry name" value="NAD(P)H NITROREDUCTASE YDJA-RELATED"/>
    <property type="match status" value="1"/>
</dbReference>
<dbReference type="Pfam" id="PF00881">
    <property type="entry name" value="Nitroreductase"/>
    <property type="match status" value="1"/>
</dbReference>
<evidence type="ECO:0000259" key="3">
    <source>
        <dbReference type="Pfam" id="PF00881"/>
    </source>
</evidence>
<dbReference type="InterPro" id="IPR000415">
    <property type="entry name" value="Nitroreductase-like"/>
</dbReference>
<dbReference type="GO" id="GO:0016491">
    <property type="term" value="F:oxidoreductase activity"/>
    <property type="evidence" value="ECO:0007669"/>
    <property type="project" value="InterPro"/>
</dbReference>
<keyword evidence="2" id="KW-0472">Membrane</keyword>
<keyword evidence="2" id="KW-0812">Transmembrane</keyword>
<organism evidence="4">
    <name type="scientific">Pycnococcus provasolii</name>
    <dbReference type="NCBI Taxonomy" id="41880"/>
    <lineage>
        <taxon>Eukaryota</taxon>
        <taxon>Viridiplantae</taxon>
        <taxon>Chlorophyta</taxon>
        <taxon>Pseudoscourfieldiophyceae</taxon>
        <taxon>Pseudoscourfieldiales</taxon>
        <taxon>Pycnococcaceae</taxon>
        <taxon>Pycnococcus</taxon>
    </lineage>
</organism>
<dbReference type="AlphaFoldDB" id="A0A7S2F9J3"/>
<sequence length="326" mass="36471">MAFQEAVSAYQAVVAMNPVGIALTLVGALVGLLGSTLSFVEVLALRFLVVGGIAYCVKERRAIVLQPISEHTNKSKSKSKSEDPEAECEKKEDEQGGLVKHCHHTVDGEDACPVTPVLDAIRNRRSVFPKQYIDREIPSAVVQSMLDAAAWAPYHGPRPPWRFVVLGKQAMVEMQQLTLRFYDKNWAQTGWADGKKGTAEEYLRWREMTEQEITGRWGPCSYMIANVMRRQAGSKRLPEWEEAAATACAVHNMHIQACSFPGVACYWSSWHDAARDSAEMASFLGLEDKEDKVLGFLVIAAYAPNLLTDKDRRVRGRSHTMAEWRE</sequence>
<feature type="compositionally biased region" description="Basic and acidic residues" evidence="1">
    <location>
        <begin position="79"/>
        <end position="94"/>
    </location>
</feature>
<dbReference type="Gene3D" id="3.40.109.10">
    <property type="entry name" value="NADH Oxidase"/>
    <property type="match status" value="1"/>
</dbReference>
<dbReference type="InterPro" id="IPR052530">
    <property type="entry name" value="NAD(P)H_nitroreductase"/>
</dbReference>
<accession>A0A7S2F9J3</accession>
<dbReference type="InterPro" id="IPR029479">
    <property type="entry name" value="Nitroreductase"/>
</dbReference>
<evidence type="ECO:0000256" key="1">
    <source>
        <dbReference type="SAM" id="MobiDB-lite"/>
    </source>
</evidence>
<feature type="region of interest" description="Disordered" evidence="1">
    <location>
        <begin position="71"/>
        <end position="94"/>
    </location>
</feature>
<name>A0A7S2F9J3_9CHLO</name>
<keyword evidence="2" id="KW-1133">Transmembrane helix</keyword>
<reference evidence="4" key="1">
    <citation type="submission" date="2021-01" db="EMBL/GenBank/DDBJ databases">
        <authorList>
            <person name="Corre E."/>
            <person name="Pelletier E."/>
            <person name="Niang G."/>
            <person name="Scheremetjew M."/>
            <person name="Finn R."/>
            <person name="Kale V."/>
            <person name="Holt S."/>
            <person name="Cochrane G."/>
            <person name="Meng A."/>
            <person name="Brown T."/>
            <person name="Cohen L."/>
        </authorList>
    </citation>
    <scope>NUCLEOTIDE SEQUENCE</scope>
    <source>
        <strain evidence="4">RCC733</strain>
    </source>
</reference>
<gene>
    <name evidence="4" type="ORF">PPRO1471_LOCUS4893</name>
</gene>
<feature type="transmembrane region" description="Helical" evidence="2">
    <location>
        <begin position="12"/>
        <end position="33"/>
    </location>
</feature>
<evidence type="ECO:0000256" key="2">
    <source>
        <dbReference type="SAM" id="Phobius"/>
    </source>
</evidence>
<dbReference type="EMBL" id="HBGR01007385">
    <property type="protein sequence ID" value="CAD9380028.1"/>
    <property type="molecule type" value="Transcribed_RNA"/>
</dbReference>